<organism evidence="1">
    <name type="scientific">Culex tarsalis</name>
    <name type="common">Encephalitis mosquito</name>
    <dbReference type="NCBI Taxonomy" id="7177"/>
    <lineage>
        <taxon>Eukaryota</taxon>
        <taxon>Metazoa</taxon>
        <taxon>Ecdysozoa</taxon>
        <taxon>Arthropoda</taxon>
        <taxon>Hexapoda</taxon>
        <taxon>Insecta</taxon>
        <taxon>Pterygota</taxon>
        <taxon>Neoptera</taxon>
        <taxon>Endopterygota</taxon>
        <taxon>Diptera</taxon>
        <taxon>Nematocera</taxon>
        <taxon>Culicoidea</taxon>
        <taxon>Culicidae</taxon>
        <taxon>Culicinae</taxon>
        <taxon>Culicini</taxon>
        <taxon>Culex</taxon>
        <taxon>Culex</taxon>
    </lineage>
</organism>
<accession>A0A1Q3G041</accession>
<reference evidence="1" key="1">
    <citation type="submission" date="2017-01" db="EMBL/GenBank/DDBJ databases">
        <title>A deep insight into the sialotranscriptome of adult male and female Cluex tarsalis mosquitoes.</title>
        <authorList>
            <person name="Ribeiro J.M."/>
            <person name="Moreira F."/>
            <person name="Bernard K.A."/>
            <person name="Calvo E."/>
        </authorList>
    </citation>
    <scope>NUCLEOTIDE SEQUENCE</scope>
    <source>
        <strain evidence="1">Kern County</strain>
        <tissue evidence="1">Salivary glands</tissue>
    </source>
</reference>
<name>A0A1Q3G041_CULTA</name>
<evidence type="ECO:0000313" key="1">
    <source>
        <dbReference type="EMBL" id="JAV33150.1"/>
    </source>
</evidence>
<proteinExistence type="predicted"/>
<protein>
    <submittedName>
        <fullName evidence="1">Uncharacterized protein</fullName>
    </submittedName>
</protein>
<dbReference type="EMBL" id="GFDL01001895">
    <property type="protein sequence ID" value="JAV33150.1"/>
    <property type="molecule type" value="Transcribed_RNA"/>
</dbReference>
<dbReference type="AlphaFoldDB" id="A0A1Q3G041"/>
<sequence length="220" mass="24826">MNTPSESSFINQLLNDIFEDTFRKSPAPLPWHIPKHFLEASIAQQSKSSSTTRQSFFKPAGTTFPTLLPNQFAEPSPEQPLRDALLNSVITVADLLGIESILIASRNGGTVHRLRELTDRFHLVFLPAPEFGARHGPYARLQQHGHDPQLREARLKPLANVEVVQVMDAKDEAEYMEALERILQERLSSEEDELGGERVLFCYRSFPGANCVNAFRILNF</sequence>